<name>A0A7I7K4Z9_9MYCO</name>
<keyword evidence="3" id="KW-1185">Reference proteome</keyword>
<sequence length="79" mass="7851">MARSTQRALRYLAAAALVAAPLTAVSGTAATSTLAQCPPGQTGVIYGCSPFCVAGKALDTQTGLCMPIAAPPPPPAPRL</sequence>
<dbReference type="AlphaFoldDB" id="A0A7I7K4Z9"/>
<protein>
    <submittedName>
        <fullName evidence="2">Uncharacterized protein</fullName>
    </submittedName>
</protein>
<dbReference type="RefSeq" id="WP_163722272.1">
    <property type="nucleotide sequence ID" value="NZ_AP022563.1"/>
</dbReference>
<organism evidence="2 3">
    <name type="scientific">Mycolicibacterium duvalii</name>
    <dbReference type="NCBI Taxonomy" id="39688"/>
    <lineage>
        <taxon>Bacteria</taxon>
        <taxon>Bacillati</taxon>
        <taxon>Actinomycetota</taxon>
        <taxon>Actinomycetes</taxon>
        <taxon>Mycobacteriales</taxon>
        <taxon>Mycobacteriaceae</taxon>
        <taxon>Mycolicibacterium</taxon>
    </lineage>
</organism>
<evidence type="ECO:0000313" key="3">
    <source>
        <dbReference type="Proteomes" id="UP000467006"/>
    </source>
</evidence>
<gene>
    <name evidence="2" type="ORF">MDUV_39830</name>
</gene>
<dbReference type="Proteomes" id="UP000467006">
    <property type="component" value="Chromosome"/>
</dbReference>
<dbReference type="KEGG" id="mdu:MDUV_39830"/>
<feature type="chain" id="PRO_5039369769" evidence="1">
    <location>
        <begin position="25"/>
        <end position="79"/>
    </location>
</feature>
<dbReference type="EMBL" id="AP022563">
    <property type="protein sequence ID" value="BBX19123.1"/>
    <property type="molecule type" value="Genomic_DNA"/>
</dbReference>
<reference evidence="2 3" key="1">
    <citation type="journal article" date="2019" name="Emerg. Microbes Infect.">
        <title>Comprehensive subspecies identification of 175 nontuberculous mycobacteria species based on 7547 genomic profiles.</title>
        <authorList>
            <person name="Matsumoto Y."/>
            <person name="Kinjo T."/>
            <person name="Motooka D."/>
            <person name="Nabeya D."/>
            <person name="Jung N."/>
            <person name="Uechi K."/>
            <person name="Horii T."/>
            <person name="Iida T."/>
            <person name="Fujita J."/>
            <person name="Nakamura S."/>
        </authorList>
    </citation>
    <scope>NUCLEOTIDE SEQUENCE [LARGE SCALE GENOMIC DNA]</scope>
    <source>
        <strain evidence="2 3">JCM 6396</strain>
    </source>
</reference>
<accession>A0A7I7K4Z9</accession>
<keyword evidence="1" id="KW-0732">Signal</keyword>
<feature type="signal peptide" evidence="1">
    <location>
        <begin position="1"/>
        <end position="24"/>
    </location>
</feature>
<evidence type="ECO:0000313" key="2">
    <source>
        <dbReference type="EMBL" id="BBX19123.1"/>
    </source>
</evidence>
<evidence type="ECO:0000256" key="1">
    <source>
        <dbReference type="SAM" id="SignalP"/>
    </source>
</evidence>
<proteinExistence type="predicted"/>